<dbReference type="EMBL" id="JAEPQZ010000004">
    <property type="protein sequence ID" value="KAG2182270.1"/>
    <property type="molecule type" value="Genomic_DNA"/>
</dbReference>
<dbReference type="Proteomes" id="UP000654370">
    <property type="component" value="Unassembled WGS sequence"/>
</dbReference>
<feature type="region of interest" description="Disordered" evidence="2">
    <location>
        <begin position="239"/>
        <end position="270"/>
    </location>
</feature>
<feature type="region of interest" description="Disordered" evidence="2">
    <location>
        <begin position="1"/>
        <end position="34"/>
    </location>
</feature>
<feature type="region of interest" description="Disordered" evidence="2">
    <location>
        <begin position="522"/>
        <end position="615"/>
    </location>
</feature>
<dbReference type="Pfam" id="PF00566">
    <property type="entry name" value="RabGAP-TBC"/>
    <property type="match status" value="1"/>
</dbReference>
<proteinExistence type="predicted"/>
<dbReference type="InterPro" id="IPR035969">
    <property type="entry name" value="Rab-GAP_TBC_sf"/>
</dbReference>
<feature type="coiled-coil region" evidence="1">
    <location>
        <begin position="296"/>
        <end position="326"/>
    </location>
</feature>
<dbReference type="InterPro" id="IPR050302">
    <property type="entry name" value="Rab_GAP_TBC_domain"/>
</dbReference>
<dbReference type="AlphaFoldDB" id="A0A8H7UGK6"/>
<name>A0A8H7UGK6_MORIS</name>
<dbReference type="SUPFAM" id="SSF47923">
    <property type="entry name" value="Ypt/Rab-GAP domain of gyp1p"/>
    <property type="match status" value="2"/>
</dbReference>
<feature type="compositionally biased region" description="Polar residues" evidence="2">
    <location>
        <begin position="257"/>
        <end position="270"/>
    </location>
</feature>
<dbReference type="PANTHER" id="PTHR47219:SF15">
    <property type="entry name" value="TBC1 DOMAIN FAMILY MEMBER 12 ISOFORM X1"/>
    <property type="match status" value="1"/>
</dbReference>
<evidence type="ECO:0000256" key="2">
    <source>
        <dbReference type="SAM" id="MobiDB-lite"/>
    </source>
</evidence>
<evidence type="ECO:0000256" key="1">
    <source>
        <dbReference type="SAM" id="Coils"/>
    </source>
</evidence>
<gene>
    <name evidence="4" type="ORF">INT43_007197</name>
</gene>
<dbReference type="SMART" id="SM00164">
    <property type="entry name" value="TBC"/>
    <property type="match status" value="1"/>
</dbReference>
<dbReference type="InterPro" id="IPR000195">
    <property type="entry name" value="Rab-GAP-TBC_dom"/>
</dbReference>
<feature type="domain" description="Rab-GAP TBC" evidence="3">
    <location>
        <begin position="359"/>
        <end position="769"/>
    </location>
</feature>
<evidence type="ECO:0000259" key="3">
    <source>
        <dbReference type="PROSITE" id="PS50086"/>
    </source>
</evidence>
<dbReference type="PROSITE" id="PS50086">
    <property type="entry name" value="TBC_RABGAP"/>
    <property type="match status" value="1"/>
</dbReference>
<comment type="caution">
    <text evidence="4">The sequence shown here is derived from an EMBL/GenBank/DDBJ whole genome shotgun (WGS) entry which is preliminary data.</text>
</comment>
<feature type="region of interest" description="Disordered" evidence="2">
    <location>
        <begin position="396"/>
        <end position="504"/>
    </location>
</feature>
<dbReference type="Gene3D" id="1.10.8.270">
    <property type="entry name" value="putative rabgap domain of human tbc1 domain family member 14 like domains"/>
    <property type="match status" value="1"/>
</dbReference>
<feature type="compositionally biased region" description="Basic and acidic residues" evidence="2">
    <location>
        <begin position="587"/>
        <end position="609"/>
    </location>
</feature>
<evidence type="ECO:0000313" key="5">
    <source>
        <dbReference type="Proteomes" id="UP000654370"/>
    </source>
</evidence>
<accession>A0A8H7UGK6</accession>
<sequence>MSHHLDRTPSQEETENSFSELSLDDGEKGLSVEDLDDSFAAVDLQSTATDLSGQDACHLDTQELRKETNGLAKSSNRTATPTMGADDVLDDLTSSLDSPGKAPARAETPSPSQSRQRETDPGVRARYYSTPESRYEHLFEEVSLDLPRDPNPITASPTPSKLFKFIARKPSPPTNSRSTNLLDDNRFAESNDEISGPFYSISDVLEDRKAVVGPRSGGTISAPKLTSAQGARRGINQNDVVATSGGSSAKALKRRSSLNPFSRPQKQTPSALEAVISKTRPNMLPPKNPSEEKKHLQQHESMMKRAKAVEAKKEKQINKKREERNKQVVQATRTWEEEILPNWHTKRQERRTQDLWVQGLPPRCRGKVWNLAIGNALNIPRETYYMYVKEHPKLPTDMTSESTTDGYKYHNGKRLSTSASSVDGNKTINSSKSYHQYSKSGGDLPSSNTHFEPFDRSKLGSAGDISYHRKGRTSSLEVLKSDDNQSVSSKRFSTTASSVSDMDEHENNAVKSFVMERQFVDDEPTNSPYDVLERQASPATENNNGIYNEMLRDGSATSSAFRNDDDMSDINIENEEDGDSDDFEEITGDHHNSVERSDIKEDHLDRSPDSENEAYNNKVITEDILRTLPSLCVFQNHKVDGPMYAPLREVLRAYTIYRTDVDYIRGTSFLAGMFLLNMDADKAFVSLCNLIQKSPVLSAMFSASENGIRNYAKVFNVLFAENLPKLYLHFRNLALTPNNYLTDWLTTVFASVLPLELSSRLWDIFILHGDIILFKTGLVMLKYLEPLLWGGSYGETVRTLNMGFVGEERGEELNAVMAVSGNITQGEQDRFFDEVMGRGSIRVDESKYAELIRVHLS</sequence>
<dbReference type="Gene3D" id="1.10.472.80">
    <property type="entry name" value="Ypt/Rab-GAP domain of gyp1p, domain 3"/>
    <property type="match status" value="1"/>
</dbReference>
<keyword evidence="1" id="KW-0175">Coiled coil</keyword>
<feature type="region of interest" description="Disordered" evidence="2">
    <location>
        <begin position="49"/>
        <end position="129"/>
    </location>
</feature>
<keyword evidence="5" id="KW-1185">Reference proteome</keyword>
<feature type="compositionally biased region" description="Polar residues" evidence="2">
    <location>
        <begin position="537"/>
        <end position="546"/>
    </location>
</feature>
<feature type="compositionally biased region" description="Basic and acidic residues" evidence="2">
    <location>
        <begin position="57"/>
        <end position="68"/>
    </location>
</feature>
<feature type="compositionally biased region" description="Basic and acidic residues" evidence="2">
    <location>
        <begin position="1"/>
        <end position="10"/>
    </location>
</feature>
<protein>
    <recommendedName>
        <fullName evidence="3">Rab-GAP TBC domain-containing protein</fullName>
    </recommendedName>
</protein>
<feature type="compositionally biased region" description="Acidic residues" evidence="2">
    <location>
        <begin position="566"/>
        <end position="586"/>
    </location>
</feature>
<dbReference type="GO" id="GO:0005096">
    <property type="term" value="F:GTPase activator activity"/>
    <property type="evidence" value="ECO:0007669"/>
    <property type="project" value="TreeGrafter"/>
</dbReference>
<dbReference type="Gene3D" id="1.10.10.750">
    <property type="entry name" value="Ypt/Rab-GAP domain of gyp1p, domain 1"/>
    <property type="match status" value="1"/>
</dbReference>
<evidence type="ECO:0000313" key="4">
    <source>
        <dbReference type="EMBL" id="KAG2182270.1"/>
    </source>
</evidence>
<organism evidence="4 5">
    <name type="scientific">Mortierella isabellina</name>
    <name type="common">Filamentous fungus</name>
    <name type="synonym">Umbelopsis isabellina</name>
    <dbReference type="NCBI Taxonomy" id="91625"/>
    <lineage>
        <taxon>Eukaryota</taxon>
        <taxon>Fungi</taxon>
        <taxon>Fungi incertae sedis</taxon>
        <taxon>Mucoromycota</taxon>
        <taxon>Mucoromycotina</taxon>
        <taxon>Umbelopsidomycetes</taxon>
        <taxon>Umbelopsidales</taxon>
        <taxon>Umbelopsidaceae</taxon>
        <taxon>Umbelopsis</taxon>
    </lineage>
</organism>
<feature type="compositionally biased region" description="Polar residues" evidence="2">
    <location>
        <begin position="484"/>
        <end position="500"/>
    </location>
</feature>
<dbReference type="PANTHER" id="PTHR47219">
    <property type="entry name" value="RAB GTPASE-ACTIVATING PROTEIN 1-LIKE"/>
    <property type="match status" value="1"/>
</dbReference>
<dbReference type="GO" id="GO:0031267">
    <property type="term" value="F:small GTPase binding"/>
    <property type="evidence" value="ECO:0007669"/>
    <property type="project" value="TreeGrafter"/>
</dbReference>
<feature type="compositionally biased region" description="Polar residues" evidence="2">
    <location>
        <begin position="71"/>
        <end position="81"/>
    </location>
</feature>
<feature type="compositionally biased region" description="Polar residues" evidence="2">
    <location>
        <begin position="414"/>
        <end position="450"/>
    </location>
</feature>
<dbReference type="OrthoDB" id="289721at2759"/>
<reference evidence="4" key="1">
    <citation type="submission" date="2020-12" db="EMBL/GenBank/DDBJ databases">
        <title>Metabolic potential, ecology and presence of endohyphal bacteria is reflected in genomic diversity of Mucoromycotina.</title>
        <authorList>
            <person name="Muszewska A."/>
            <person name="Okrasinska A."/>
            <person name="Steczkiewicz K."/>
            <person name="Drgas O."/>
            <person name="Orlowska M."/>
            <person name="Perlinska-Lenart U."/>
            <person name="Aleksandrzak-Piekarczyk T."/>
            <person name="Szatraj K."/>
            <person name="Zielenkiewicz U."/>
            <person name="Pilsyk S."/>
            <person name="Malc E."/>
            <person name="Mieczkowski P."/>
            <person name="Kruszewska J.S."/>
            <person name="Biernat P."/>
            <person name="Pawlowska J."/>
        </authorList>
    </citation>
    <scope>NUCLEOTIDE SEQUENCE</scope>
    <source>
        <strain evidence="4">WA0000067209</strain>
    </source>
</reference>